<evidence type="ECO:0000259" key="1">
    <source>
        <dbReference type="PROSITE" id="PS50994"/>
    </source>
</evidence>
<dbReference type="PROSITE" id="PS50994">
    <property type="entry name" value="INTEGRASE"/>
    <property type="match status" value="1"/>
</dbReference>
<dbReference type="GO" id="GO:0003676">
    <property type="term" value="F:nucleic acid binding"/>
    <property type="evidence" value="ECO:0007669"/>
    <property type="project" value="InterPro"/>
</dbReference>
<accession>A0A4Y2MMF3</accession>
<evidence type="ECO:0000313" key="4">
    <source>
        <dbReference type="Proteomes" id="UP000499080"/>
    </source>
</evidence>
<name>A0A4Y2MMF3_ARAVE</name>
<dbReference type="SUPFAM" id="SSF53098">
    <property type="entry name" value="Ribonuclease H-like"/>
    <property type="match status" value="1"/>
</dbReference>
<dbReference type="Pfam" id="PF00665">
    <property type="entry name" value="rve"/>
    <property type="match status" value="1"/>
</dbReference>
<evidence type="ECO:0000313" key="3">
    <source>
        <dbReference type="EMBL" id="GBN27923.1"/>
    </source>
</evidence>
<comment type="caution">
    <text evidence="2">The sequence shown here is derived from an EMBL/GenBank/DDBJ whole genome shotgun (WGS) entry which is preliminary data.</text>
</comment>
<dbReference type="InterPro" id="IPR001584">
    <property type="entry name" value="Integrase_cat-core"/>
</dbReference>
<dbReference type="EMBL" id="BGPR01007559">
    <property type="protein sequence ID" value="GBN27853.1"/>
    <property type="molecule type" value="Genomic_DNA"/>
</dbReference>
<feature type="domain" description="Integrase catalytic" evidence="1">
    <location>
        <begin position="1"/>
        <end position="160"/>
    </location>
</feature>
<reference evidence="2 4" key="1">
    <citation type="journal article" date="2019" name="Sci. Rep.">
        <title>Orb-weaving spider Araneus ventricosus genome elucidates the spidroin gene catalogue.</title>
        <authorList>
            <person name="Kono N."/>
            <person name="Nakamura H."/>
            <person name="Ohtoshi R."/>
            <person name="Moran D.A.P."/>
            <person name="Shinohara A."/>
            <person name="Yoshida Y."/>
            <person name="Fujiwara M."/>
            <person name="Mori M."/>
            <person name="Tomita M."/>
            <person name="Arakawa K."/>
        </authorList>
    </citation>
    <scope>NUCLEOTIDE SEQUENCE [LARGE SCALE GENOMIC DNA]</scope>
</reference>
<dbReference type="PANTHER" id="PTHR37984:SF15">
    <property type="entry name" value="INTEGRASE CATALYTIC DOMAIN-CONTAINING PROTEIN"/>
    <property type="match status" value="1"/>
</dbReference>
<organism evidence="2 4">
    <name type="scientific">Araneus ventricosus</name>
    <name type="common">Orbweaver spider</name>
    <name type="synonym">Epeira ventricosa</name>
    <dbReference type="NCBI Taxonomy" id="182803"/>
    <lineage>
        <taxon>Eukaryota</taxon>
        <taxon>Metazoa</taxon>
        <taxon>Ecdysozoa</taxon>
        <taxon>Arthropoda</taxon>
        <taxon>Chelicerata</taxon>
        <taxon>Arachnida</taxon>
        <taxon>Araneae</taxon>
        <taxon>Araneomorphae</taxon>
        <taxon>Entelegynae</taxon>
        <taxon>Araneoidea</taxon>
        <taxon>Araneidae</taxon>
        <taxon>Araneus</taxon>
    </lineage>
</organism>
<dbReference type="InterPro" id="IPR050951">
    <property type="entry name" value="Retrovirus_Pol_polyprotein"/>
</dbReference>
<dbReference type="Proteomes" id="UP000499080">
    <property type="component" value="Unassembled WGS sequence"/>
</dbReference>
<dbReference type="EMBL" id="BGPR01007571">
    <property type="protein sequence ID" value="GBN27923.1"/>
    <property type="molecule type" value="Genomic_DNA"/>
</dbReference>
<dbReference type="Gene3D" id="3.30.420.10">
    <property type="entry name" value="Ribonuclease H-like superfamily/Ribonuclease H"/>
    <property type="match status" value="1"/>
</dbReference>
<protein>
    <recommendedName>
        <fullName evidence="1">Integrase catalytic domain-containing protein</fullName>
    </recommendedName>
</protein>
<dbReference type="GO" id="GO:0015074">
    <property type="term" value="P:DNA integration"/>
    <property type="evidence" value="ECO:0007669"/>
    <property type="project" value="InterPro"/>
</dbReference>
<keyword evidence="4" id="KW-1185">Reference proteome</keyword>
<dbReference type="InterPro" id="IPR012337">
    <property type="entry name" value="RNaseH-like_sf"/>
</dbReference>
<sequence>MGARKTVVVNIDIIGPIDPTSAKGHRYVLCLVDQNTRWAEALSLTTLTAKATCEALLTIFMRTRVSNVIASDNGTNFNASLTQEFEKRMGSSPKFSTPLHPESNGLVERFNQKLKKMLHHVILEEPRSWHTKIPFVLWAYREVPNSTTGVAPFQLLYGRKLEGPLSILKNT</sequence>
<gene>
    <name evidence="2" type="ORF">AVEN_156497_1</name>
    <name evidence="3" type="ORF">AVEN_222643_1</name>
</gene>
<dbReference type="PANTHER" id="PTHR37984">
    <property type="entry name" value="PROTEIN CBG26694"/>
    <property type="match status" value="1"/>
</dbReference>
<dbReference type="InterPro" id="IPR036397">
    <property type="entry name" value="RNaseH_sf"/>
</dbReference>
<dbReference type="OrthoDB" id="6428694at2759"/>
<dbReference type="AlphaFoldDB" id="A0A4Y2MMF3"/>
<evidence type="ECO:0000313" key="2">
    <source>
        <dbReference type="EMBL" id="GBN27853.1"/>
    </source>
</evidence>
<proteinExistence type="predicted"/>